<dbReference type="GO" id="GO:0005886">
    <property type="term" value="C:plasma membrane"/>
    <property type="evidence" value="ECO:0007669"/>
    <property type="project" value="UniProtKB-SubCell"/>
</dbReference>
<feature type="transmembrane region" description="Helical" evidence="7">
    <location>
        <begin position="53"/>
        <end position="81"/>
    </location>
</feature>
<protein>
    <submittedName>
        <fullName evidence="8">YihY/virulence factor BrkB family protein</fullName>
    </submittedName>
</protein>
<evidence type="ECO:0000256" key="5">
    <source>
        <dbReference type="ARBA" id="ARBA00023136"/>
    </source>
</evidence>
<gene>
    <name evidence="8" type="ORF">F6X38_20990</name>
</gene>
<evidence type="ECO:0000256" key="6">
    <source>
        <dbReference type="SAM" id="MobiDB-lite"/>
    </source>
</evidence>
<organism evidence="8 9">
    <name type="scientific">Plantimonas leprariae</name>
    <dbReference type="NCBI Taxonomy" id="2615207"/>
    <lineage>
        <taxon>Bacteria</taxon>
        <taxon>Pseudomonadati</taxon>
        <taxon>Pseudomonadota</taxon>
        <taxon>Alphaproteobacteria</taxon>
        <taxon>Hyphomicrobiales</taxon>
        <taxon>Aurantimonadaceae</taxon>
        <taxon>Plantimonas</taxon>
    </lineage>
</organism>
<dbReference type="Pfam" id="PF03631">
    <property type="entry name" value="Virul_fac_BrkB"/>
    <property type="match status" value="1"/>
</dbReference>
<keyword evidence="4 7" id="KW-1133">Transmembrane helix</keyword>
<sequence>MSLRFGESTADEMRRRASEPGRGRDASGPFGIPLKGWRDIGLRLYRSFFEDRVMLIAAGATFYLLLALFPAFAVFVSFYGFVADPHSIAEHIAFIGQFLPQAGTELLQGQLERLVAQDTGTLSTTFVIGLLIALWSANNGIKTLFEAMNIAYGEFEKRNFFVLNLVAFGFTLGAVVIAILLIVSVGVVPAVMAVLGLSSVSDGIIAAMRWPVMFALVVGAIAMIYRFGPSRNPARWSWVLFGAVLTSVVWIVTSIAFSWYLQNLANYNATYGTVGGVIGFMIWVWISSIIFIIGAEINAEMEHQTALDTTDEPAKPLGSRGARVADTIGKSSAAATAKAKATFAKFRHG</sequence>
<evidence type="ECO:0000256" key="4">
    <source>
        <dbReference type="ARBA" id="ARBA00022989"/>
    </source>
</evidence>
<dbReference type="NCBIfam" id="TIGR00765">
    <property type="entry name" value="yihY_not_rbn"/>
    <property type="match status" value="1"/>
</dbReference>
<keyword evidence="3 7" id="KW-0812">Transmembrane</keyword>
<evidence type="ECO:0000256" key="3">
    <source>
        <dbReference type="ARBA" id="ARBA00022692"/>
    </source>
</evidence>
<feature type="compositionally biased region" description="Basic and acidic residues" evidence="6">
    <location>
        <begin position="11"/>
        <end position="25"/>
    </location>
</feature>
<dbReference type="EMBL" id="VZDO01000022">
    <property type="protein sequence ID" value="KAB0676563.1"/>
    <property type="molecule type" value="Genomic_DNA"/>
</dbReference>
<evidence type="ECO:0000256" key="1">
    <source>
        <dbReference type="ARBA" id="ARBA00004651"/>
    </source>
</evidence>
<evidence type="ECO:0000256" key="7">
    <source>
        <dbReference type="SAM" id="Phobius"/>
    </source>
</evidence>
<dbReference type="InterPro" id="IPR017039">
    <property type="entry name" value="Virul_fac_BrkB"/>
</dbReference>
<accession>A0A7V7TUT0</accession>
<dbReference type="PIRSF" id="PIRSF035875">
    <property type="entry name" value="RNase_BN"/>
    <property type="match status" value="1"/>
</dbReference>
<keyword evidence="9" id="KW-1185">Reference proteome</keyword>
<keyword evidence="2" id="KW-1003">Cell membrane</keyword>
<feature type="transmembrane region" description="Helical" evidence="7">
    <location>
        <begin position="162"/>
        <end position="195"/>
    </location>
</feature>
<comment type="caution">
    <text evidence="8">The sequence shown here is derived from an EMBL/GenBank/DDBJ whole genome shotgun (WGS) entry which is preliminary data.</text>
</comment>
<comment type="subcellular location">
    <subcellularLocation>
        <location evidence="1">Cell membrane</location>
        <topology evidence="1">Multi-pass membrane protein</topology>
    </subcellularLocation>
</comment>
<feature type="transmembrane region" description="Helical" evidence="7">
    <location>
        <begin position="121"/>
        <end position="141"/>
    </location>
</feature>
<dbReference type="PANTHER" id="PTHR30213:SF0">
    <property type="entry name" value="UPF0761 MEMBRANE PROTEIN YIHY"/>
    <property type="match status" value="1"/>
</dbReference>
<keyword evidence="5 7" id="KW-0472">Membrane</keyword>
<dbReference type="PANTHER" id="PTHR30213">
    <property type="entry name" value="INNER MEMBRANE PROTEIN YHJD"/>
    <property type="match status" value="1"/>
</dbReference>
<evidence type="ECO:0000256" key="2">
    <source>
        <dbReference type="ARBA" id="ARBA00022475"/>
    </source>
</evidence>
<dbReference type="RefSeq" id="WP_150973265.1">
    <property type="nucleotide sequence ID" value="NZ_VZDO01000022.1"/>
</dbReference>
<feature type="region of interest" description="Disordered" evidence="6">
    <location>
        <begin position="1"/>
        <end position="27"/>
    </location>
</feature>
<dbReference type="AlphaFoldDB" id="A0A7V7TUT0"/>
<dbReference type="Proteomes" id="UP000432089">
    <property type="component" value="Unassembled WGS sequence"/>
</dbReference>
<evidence type="ECO:0000313" key="8">
    <source>
        <dbReference type="EMBL" id="KAB0676563.1"/>
    </source>
</evidence>
<feature type="transmembrane region" description="Helical" evidence="7">
    <location>
        <begin position="239"/>
        <end position="261"/>
    </location>
</feature>
<proteinExistence type="predicted"/>
<reference evidence="8 9" key="1">
    <citation type="submission" date="2019-09" db="EMBL/GenBank/DDBJ databases">
        <title>YIM 132180 draft genome.</title>
        <authorList>
            <person name="Zhang K."/>
        </authorList>
    </citation>
    <scope>NUCLEOTIDE SEQUENCE [LARGE SCALE GENOMIC DNA]</scope>
    <source>
        <strain evidence="8 9">YIM 132180</strain>
    </source>
</reference>
<feature type="transmembrane region" description="Helical" evidence="7">
    <location>
        <begin position="207"/>
        <end position="227"/>
    </location>
</feature>
<evidence type="ECO:0000313" key="9">
    <source>
        <dbReference type="Proteomes" id="UP000432089"/>
    </source>
</evidence>
<name>A0A7V7TUT0_9HYPH</name>
<feature type="transmembrane region" description="Helical" evidence="7">
    <location>
        <begin position="273"/>
        <end position="295"/>
    </location>
</feature>